<organism evidence="1">
    <name type="scientific">viral metagenome</name>
    <dbReference type="NCBI Taxonomy" id="1070528"/>
    <lineage>
        <taxon>unclassified sequences</taxon>
        <taxon>metagenomes</taxon>
        <taxon>organismal metagenomes</taxon>
    </lineage>
</organism>
<name>A0A6C0CNB7_9ZZZZ</name>
<evidence type="ECO:0000313" key="1">
    <source>
        <dbReference type="EMBL" id="QHT04965.1"/>
    </source>
</evidence>
<dbReference type="AlphaFoldDB" id="A0A6C0CNB7"/>
<sequence>MFYSINNSEFKVSVVKNHISLFQQRNQNDPEIMVCEWRDYSHVFIGMDEGNEGNTILIQLNPLNYVYIGIGVFSFKTTYPIVKYVSKIGGSGGYPYPYAIDTQQSYYLMLDMVKIKHMKTRDPSYHEDPYYWYYEHNRTLHGYFYEPNAAKKYKKLTADEKAKVTKPDYIHEMKSFGKRMGFSAIRSRVLFQ</sequence>
<reference evidence="1" key="1">
    <citation type="journal article" date="2020" name="Nature">
        <title>Giant virus diversity and host interactions through global metagenomics.</title>
        <authorList>
            <person name="Schulz F."/>
            <person name="Roux S."/>
            <person name="Paez-Espino D."/>
            <person name="Jungbluth S."/>
            <person name="Walsh D.A."/>
            <person name="Denef V.J."/>
            <person name="McMahon K.D."/>
            <person name="Konstantinidis K.T."/>
            <person name="Eloe-Fadrosh E.A."/>
            <person name="Kyrpides N.C."/>
            <person name="Woyke T."/>
        </authorList>
    </citation>
    <scope>NUCLEOTIDE SEQUENCE</scope>
    <source>
        <strain evidence="1">GVMAG-M-3300021354-14</strain>
    </source>
</reference>
<protein>
    <submittedName>
        <fullName evidence="1">Uncharacterized protein</fullName>
    </submittedName>
</protein>
<dbReference type="EMBL" id="MN739448">
    <property type="protein sequence ID" value="QHT04965.1"/>
    <property type="molecule type" value="Genomic_DNA"/>
</dbReference>
<proteinExistence type="predicted"/>
<accession>A0A6C0CNB7</accession>